<dbReference type="Pfam" id="PF14366">
    <property type="entry name" value="DUF4410"/>
    <property type="match status" value="1"/>
</dbReference>
<dbReference type="PROSITE" id="PS51257">
    <property type="entry name" value="PROKAR_LIPOPROTEIN"/>
    <property type="match status" value="1"/>
</dbReference>
<gene>
    <name evidence="2" type="ORF">ACFSKO_12330</name>
</gene>
<organism evidence="2 3">
    <name type="scientific">Kiloniella antarctica</name>
    <dbReference type="NCBI Taxonomy" id="1550907"/>
    <lineage>
        <taxon>Bacteria</taxon>
        <taxon>Pseudomonadati</taxon>
        <taxon>Pseudomonadota</taxon>
        <taxon>Alphaproteobacteria</taxon>
        <taxon>Rhodospirillales</taxon>
        <taxon>Kiloniellaceae</taxon>
        <taxon>Kiloniella</taxon>
    </lineage>
</organism>
<keyword evidence="3" id="KW-1185">Reference proteome</keyword>
<comment type="caution">
    <text evidence="2">The sequence shown here is derived from an EMBL/GenBank/DDBJ whole genome shotgun (WGS) entry which is preliminary data.</text>
</comment>
<evidence type="ECO:0000313" key="2">
    <source>
        <dbReference type="EMBL" id="MFD2206410.1"/>
    </source>
</evidence>
<accession>A0ABW5BNB5</accession>
<reference evidence="3" key="1">
    <citation type="journal article" date="2019" name="Int. J. Syst. Evol. Microbiol.">
        <title>The Global Catalogue of Microorganisms (GCM) 10K type strain sequencing project: providing services to taxonomists for standard genome sequencing and annotation.</title>
        <authorList>
            <consortium name="The Broad Institute Genomics Platform"/>
            <consortium name="The Broad Institute Genome Sequencing Center for Infectious Disease"/>
            <person name="Wu L."/>
            <person name="Ma J."/>
        </authorList>
    </citation>
    <scope>NUCLEOTIDE SEQUENCE [LARGE SCALE GENOMIC DNA]</scope>
    <source>
        <strain evidence="3">CGMCC 4.7192</strain>
    </source>
</reference>
<keyword evidence="1" id="KW-0732">Signal</keyword>
<feature type="chain" id="PRO_5047541773" evidence="1">
    <location>
        <begin position="21"/>
        <end position="171"/>
    </location>
</feature>
<proteinExistence type="predicted"/>
<evidence type="ECO:0000313" key="3">
    <source>
        <dbReference type="Proteomes" id="UP001597294"/>
    </source>
</evidence>
<evidence type="ECO:0000256" key="1">
    <source>
        <dbReference type="SAM" id="SignalP"/>
    </source>
</evidence>
<feature type="signal peptide" evidence="1">
    <location>
        <begin position="1"/>
        <end position="20"/>
    </location>
</feature>
<dbReference type="Proteomes" id="UP001597294">
    <property type="component" value="Unassembled WGS sequence"/>
</dbReference>
<protein>
    <submittedName>
        <fullName evidence="2">DUF4410 domain-containing protein</fullName>
    </submittedName>
</protein>
<dbReference type="RefSeq" id="WP_380251957.1">
    <property type="nucleotide sequence ID" value="NZ_JBHUII010000004.1"/>
</dbReference>
<sequence length="171" mass="18321">MFKKIVITLFLSLFVFGCSSSGKLTQTSALTSEIDHTATIVLSVSTNKDVSEDQAKAAEDFANRLQDRLFGKLVSREVFTGVNQDRTSAKYTLDVHVSGAKKVPTAARIFFGVLAGSNNVTAEVILKEIKTGETITSFQAEGKSAAHPFSSESGADDAIREVSEQIVTGLL</sequence>
<name>A0ABW5BNB5_9PROT</name>
<dbReference type="InterPro" id="IPR025522">
    <property type="entry name" value="DUF4410"/>
</dbReference>
<dbReference type="EMBL" id="JBHUII010000004">
    <property type="protein sequence ID" value="MFD2206410.1"/>
    <property type="molecule type" value="Genomic_DNA"/>
</dbReference>